<dbReference type="HOGENOM" id="CLU_1474570_0_0_12"/>
<keyword evidence="2" id="KW-1185">Reference proteome</keyword>
<name>I4B0A7_TURPD</name>
<dbReference type="EMBL" id="CP002959">
    <property type="protein sequence ID" value="AFM10714.1"/>
    <property type="molecule type" value="Genomic_DNA"/>
</dbReference>
<dbReference type="KEGG" id="tpx:Turpa_0051"/>
<protein>
    <submittedName>
        <fullName evidence="1">Uncharacterized protein</fullName>
    </submittedName>
</protein>
<proteinExistence type="predicted"/>
<reference evidence="1 2" key="1">
    <citation type="submission" date="2012-06" db="EMBL/GenBank/DDBJ databases">
        <title>The complete chromosome of genome of Turneriella parva DSM 21527.</title>
        <authorList>
            <consortium name="US DOE Joint Genome Institute (JGI-PGF)"/>
            <person name="Lucas S."/>
            <person name="Han J."/>
            <person name="Lapidus A."/>
            <person name="Bruce D."/>
            <person name="Goodwin L."/>
            <person name="Pitluck S."/>
            <person name="Peters L."/>
            <person name="Kyrpides N."/>
            <person name="Mavromatis K."/>
            <person name="Ivanova N."/>
            <person name="Mikhailova N."/>
            <person name="Chertkov O."/>
            <person name="Detter J.C."/>
            <person name="Tapia R."/>
            <person name="Han C."/>
            <person name="Land M."/>
            <person name="Hauser L."/>
            <person name="Markowitz V."/>
            <person name="Cheng J.-F."/>
            <person name="Hugenholtz P."/>
            <person name="Woyke T."/>
            <person name="Wu D."/>
            <person name="Gronow S."/>
            <person name="Wellnitz S."/>
            <person name="Brambilla E."/>
            <person name="Klenk H.-P."/>
            <person name="Eisen J.A."/>
        </authorList>
    </citation>
    <scope>NUCLEOTIDE SEQUENCE [LARGE SCALE GENOMIC DNA]</scope>
    <source>
        <strain evidence="2">ATCC BAA-1111 / DSM 21527 / NCTC 11395 / H</strain>
    </source>
</reference>
<dbReference type="Proteomes" id="UP000006048">
    <property type="component" value="Chromosome"/>
</dbReference>
<sequence length="183" mass="21201">MITDKWIKFLLENLEDARGFQQMYQHGNIKIPKLYSNEMLRAISEALQDDTLSDITSELEEGYWWSFSRHFDKAADIGLYWEYVDGGNMTIDAEPDEDSAPYIGLYLNEGKAYSWEKIYRKLQPLNGKHGIHILKKASDDKSIAWVSLRDSVHFEWLLQDSKIRESVKKHVLAVMKAVSAALK</sequence>
<evidence type="ECO:0000313" key="2">
    <source>
        <dbReference type="Proteomes" id="UP000006048"/>
    </source>
</evidence>
<accession>I4B0A7</accession>
<organism evidence="1 2">
    <name type="scientific">Turneriella parva (strain ATCC BAA-1111 / DSM 21527 / NCTC 11395 / H)</name>
    <name type="common">Leptospira parva</name>
    <dbReference type="NCBI Taxonomy" id="869212"/>
    <lineage>
        <taxon>Bacteria</taxon>
        <taxon>Pseudomonadati</taxon>
        <taxon>Spirochaetota</taxon>
        <taxon>Spirochaetia</taxon>
        <taxon>Leptospirales</taxon>
        <taxon>Leptospiraceae</taxon>
        <taxon>Turneriella</taxon>
    </lineage>
</organism>
<gene>
    <name evidence="1" type="ordered locus">Turpa_0051</name>
</gene>
<dbReference type="AlphaFoldDB" id="I4B0A7"/>
<dbReference type="STRING" id="869212.Turpa_0051"/>
<dbReference type="RefSeq" id="WP_014801236.1">
    <property type="nucleotide sequence ID" value="NC_018020.1"/>
</dbReference>
<evidence type="ECO:0000313" key="1">
    <source>
        <dbReference type="EMBL" id="AFM10714.1"/>
    </source>
</evidence>